<dbReference type="AlphaFoldDB" id="A0A1R2AQZ2"/>
<dbReference type="Proteomes" id="UP000187209">
    <property type="component" value="Unassembled WGS sequence"/>
</dbReference>
<reference evidence="1 2" key="1">
    <citation type="submission" date="2016-11" db="EMBL/GenBank/DDBJ databases">
        <title>The macronuclear genome of Stentor coeruleus: a giant cell with tiny introns.</title>
        <authorList>
            <person name="Slabodnick M."/>
            <person name="Ruby J.G."/>
            <person name="Reiff S.B."/>
            <person name="Swart E.C."/>
            <person name="Gosai S."/>
            <person name="Prabakaran S."/>
            <person name="Witkowska E."/>
            <person name="Larue G.E."/>
            <person name="Fisher S."/>
            <person name="Freeman R.M."/>
            <person name="Gunawardena J."/>
            <person name="Chu W."/>
            <person name="Stover N.A."/>
            <person name="Gregory B.D."/>
            <person name="Nowacki M."/>
            <person name="Derisi J."/>
            <person name="Roy S.W."/>
            <person name="Marshall W.F."/>
            <person name="Sood P."/>
        </authorList>
    </citation>
    <scope>NUCLEOTIDE SEQUENCE [LARGE SCALE GENOMIC DNA]</scope>
    <source>
        <strain evidence="1">WM001</strain>
    </source>
</reference>
<evidence type="ECO:0000313" key="2">
    <source>
        <dbReference type="Proteomes" id="UP000187209"/>
    </source>
</evidence>
<accession>A0A1R2AQZ2</accession>
<name>A0A1R2AQZ2_9CILI</name>
<protein>
    <submittedName>
        <fullName evidence="1">Uncharacterized protein</fullName>
    </submittedName>
</protein>
<dbReference type="EMBL" id="MPUH01001606">
    <property type="protein sequence ID" value="OMJ66906.1"/>
    <property type="molecule type" value="Genomic_DNA"/>
</dbReference>
<gene>
    <name evidence="1" type="ORF">SteCoe_36088</name>
</gene>
<comment type="caution">
    <text evidence="1">The sequence shown here is derived from an EMBL/GenBank/DDBJ whole genome shotgun (WGS) entry which is preliminary data.</text>
</comment>
<keyword evidence="2" id="KW-1185">Reference proteome</keyword>
<sequence length="76" mass="8627">MSLFCSLRLAKEVQSSAHKQDGLNSSASVSKLTIHSPRQLHEHSKTIEFNFSASMKILPRRDYSRSVDETVVTMLY</sequence>
<proteinExistence type="predicted"/>
<evidence type="ECO:0000313" key="1">
    <source>
        <dbReference type="EMBL" id="OMJ66906.1"/>
    </source>
</evidence>
<organism evidence="1 2">
    <name type="scientific">Stentor coeruleus</name>
    <dbReference type="NCBI Taxonomy" id="5963"/>
    <lineage>
        <taxon>Eukaryota</taxon>
        <taxon>Sar</taxon>
        <taxon>Alveolata</taxon>
        <taxon>Ciliophora</taxon>
        <taxon>Postciliodesmatophora</taxon>
        <taxon>Heterotrichea</taxon>
        <taxon>Heterotrichida</taxon>
        <taxon>Stentoridae</taxon>
        <taxon>Stentor</taxon>
    </lineage>
</organism>